<gene>
    <name evidence="1" type="ORF">AMECASPLE_012511</name>
</gene>
<protein>
    <submittedName>
        <fullName evidence="1">Uncharacterized protein</fullName>
    </submittedName>
</protein>
<sequence length="113" mass="12991">MVLTKREAPAPKSTRSSCTCICSWPRGQAKCLLEKCFLLYETNTELFGHSNEKFVWRSQNEALRPRITNCQARQWQHYAAGLFLSVTVAFQNDDVMKEEDCLQILRNSSQISS</sequence>
<evidence type="ECO:0000313" key="1">
    <source>
        <dbReference type="EMBL" id="MEQ2303021.1"/>
    </source>
</evidence>
<proteinExistence type="predicted"/>
<dbReference type="Proteomes" id="UP001469553">
    <property type="component" value="Unassembled WGS sequence"/>
</dbReference>
<accession>A0ABV0ZAP2</accession>
<comment type="caution">
    <text evidence="1">The sequence shown here is derived from an EMBL/GenBank/DDBJ whole genome shotgun (WGS) entry which is preliminary data.</text>
</comment>
<evidence type="ECO:0000313" key="2">
    <source>
        <dbReference type="Proteomes" id="UP001469553"/>
    </source>
</evidence>
<reference evidence="1 2" key="1">
    <citation type="submission" date="2021-06" db="EMBL/GenBank/DDBJ databases">
        <authorList>
            <person name="Palmer J.M."/>
        </authorList>
    </citation>
    <scope>NUCLEOTIDE SEQUENCE [LARGE SCALE GENOMIC DNA]</scope>
    <source>
        <strain evidence="1 2">AS_MEX2019</strain>
        <tissue evidence="1">Muscle</tissue>
    </source>
</reference>
<organism evidence="1 2">
    <name type="scientific">Ameca splendens</name>
    <dbReference type="NCBI Taxonomy" id="208324"/>
    <lineage>
        <taxon>Eukaryota</taxon>
        <taxon>Metazoa</taxon>
        <taxon>Chordata</taxon>
        <taxon>Craniata</taxon>
        <taxon>Vertebrata</taxon>
        <taxon>Euteleostomi</taxon>
        <taxon>Actinopterygii</taxon>
        <taxon>Neopterygii</taxon>
        <taxon>Teleostei</taxon>
        <taxon>Neoteleostei</taxon>
        <taxon>Acanthomorphata</taxon>
        <taxon>Ovalentaria</taxon>
        <taxon>Atherinomorphae</taxon>
        <taxon>Cyprinodontiformes</taxon>
        <taxon>Goodeidae</taxon>
        <taxon>Ameca</taxon>
    </lineage>
</organism>
<name>A0ABV0ZAP2_9TELE</name>
<dbReference type="EMBL" id="JAHRIP010057217">
    <property type="protein sequence ID" value="MEQ2303021.1"/>
    <property type="molecule type" value="Genomic_DNA"/>
</dbReference>
<keyword evidence="2" id="KW-1185">Reference proteome</keyword>